<evidence type="ECO:0000313" key="3">
    <source>
        <dbReference type="Proteomes" id="UP001218895"/>
    </source>
</evidence>
<keyword evidence="3" id="KW-1185">Reference proteome</keyword>
<sequence length="223" mass="23972">MQSTAKVLGLIIAGLVVFIFAFMTIAGFLYPAGFTVLGIVPDSTYSYDVGIKASSEISNLTLFLPIPSYKEDSLVGVSIIDKNGYGPENLKYELFGAKESMMLKVSAETLENAIFGGVAGAGSLIDTREPLKNSAILSPVNSISTGMDSAVYDTYIYAKYDAREDAIVEIIISAKGENKWSFLTSKSNSYTNTVKLMLKGPQSGWQTAGADLKYSIGDYTITL</sequence>
<evidence type="ECO:0000313" key="2">
    <source>
        <dbReference type="EMBL" id="WFN37090.1"/>
    </source>
</evidence>
<dbReference type="Proteomes" id="UP001218895">
    <property type="component" value="Chromosome"/>
</dbReference>
<name>A0AAF0JN01_9EURY</name>
<proteinExistence type="predicted"/>
<evidence type="ECO:0000256" key="1">
    <source>
        <dbReference type="SAM" id="Phobius"/>
    </source>
</evidence>
<dbReference type="EMBL" id="CP091092">
    <property type="protein sequence ID" value="WFN37090.1"/>
    <property type="molecule type" value="Genomic_DNA"/>
</dbReference>
<protein>
    <submittedName>
        <fullName evidence="2">Uncharacterized protein</fullName>
    </submittedName>
</protein>
<reference evidence="2" key="1">
    <citation type="submission" date="2022-01" db="EMBL/GenBank/DDBJ databases">
        <title>Complete genome of Methanomicrobium antiquum DSM 21220.</title>
        <authorList>
            <person name="Chen S.-C."/>
            <person name="You Y.-T."/>
            <person name="Zhou Y.-Z."/>
            <person name="Lai M.-C."/>
        </authorList>
    </citation>
    <scope>NUCLEOTIDE SEQUENCE</scope>
    <source>
        <strain evidence="2">DSM 21220</strain>
    </source>
</reference>
<keyword evidence="1" id="KW-0472">Membrane</keyword>
<keyword evidence="1" id="KW-0812">Transmembrane</keyword>
<keyword evidence="1" id="KW-1133">Transmembrane helix</keyword>
<dbReference type="RefSeq" id="WP_278099928.1">
    <property type="nucleotide sequence ID" value="NZ_CP091092.1"/>
</dbReference>
<gene>
    <name evidence="2" type="ORF">L1994_01455</name>
</gene>
<dbReference type="AlphaFoldDB" id="A0AAF0JN01"/>
<organism evidence="2 3">
    <name type="scientific">Methanomicrobium antiquum</name>
    <dbReference type="NCBI Taxonomy" id="487686"/>
    <lineage>
        <taxon>Archaea</taxon>
        <taxon>Methanobacteriati</taxon>
        <taxon>Methanobacteriota</taxon>
        <taxon>Stenosarchaea group</taxon>
        <taxon>Methanomicrobia</taxon>
        <taxon>Methanomicrobiales</taxon>
        <taxon>Methanomicrobiaceae</taxon>
        <taxon>Methanomicrobium</taxon>
    </lineage>
</organism>
<accession>A0AAF0JN01</accession>
<feature type="transmembrane region" description="Helical" evidence="1">
    <location>
        <begin position="7"/>
        <end position="30"/>
    </location>
</feature>
<dbReference type="KEGG" id="manq:L1994_01455"/>
<dbReference type="GeneID" id="79949021"/>